<organism evidence="2 3">
    <name type="scientific">Paenibacillus spongiae</name>
    <dbReference type="NCBI Taxonomy" id="2909671"/>
    <lineage>
        <taxon>Bacteria</taxon>
        <taxon>Bacillati</taxon>
        <taxon>Bacillota</taxon>
        <taxon>Bacilli</taxon>
        <taxon>Bacillales</taxon>
        <taxon>Paenibacillaceae</taxon>
        <taxon>Paenibacillus</taxon>
    </lineage>
</organism>
<name>A0ABY5S5I2_9BACL</name>
<keyword evidence="1" id="KW-0812">Transmembrane</keyword>
<dbReference type="RefSeq" id="WP_258385250.1">
    <property type="nucleotide sequence ID" value="NZ_CP091430.1"/>
</dbReference>
<keyword evidence="1" id="KW-0472">Membrane</keyword>
<feature type="transmembrane region" description="Helical" evidence="1">
    <location>
        <begin position="168"/>
        <end position="187"/>
    </location>
</feature>
<evidence type="ECO:0000256" key="1">
    <source>
        <dbReference type="SAM" id="Phobius"/>
    </source>
</evidence>
<keyword evidence="3" id="KW-1185">Reference proteome</keyword>
<evidence type="ECO:0000313" key="3">
    <source>
        <dbReference type="Proteomes" id="UP001057877"/>
    </source>
</evidence>
<gene>
    <name evidence="2" type="ORF">L1F29_27620</name>
</gene>
<keyword evidence="1" id="KW-1133">Transmembrane helix</keyword>
<accession>A0ABY5S5I2</accession>
<dbReference type="Proteomes" id="UP001057877">
    <property type="component" value="Chromosome"/>
</dbReference>
<sequence length="335" mass="38774">MAGRHPAPVRCTMFNWRIGPGEAYKLSGEELVPLFPDHIQDVEGAALLDPSTLNQLYSNAAALGVESLTFITDDNDFRTRLGVWWGFPVQDAIRGGKWGIVMGWIIWICSVVFLWVSYFEQRKKMDLQMWLTLVGVYMVCLFSLRLSGILIPVGVLIGWIYMRKTKKVYLSKVLIFGFISALVFAYVPEVSFSQMKELSQAEQYAEEFNQVRAVYHFTQGSEIHADLQTAASNLKNINPETKISTDDPHVLFSLWVLQHKNKAVKDLDWLWYEAPRELHYYWQSNRSNERVNLEYAIFNHVGYLGIFNRANEESPYYLQKVIEFDRLKNNQPLIP</sequence>
<protein>
    <submittedName>
        <fullName evidence="2">DUF2691 family protein</fullName>
    </submittedName>
</protein>
<proteinExistence type="predicted"/>
<dbReference type="EMBL" id="CP091430">
    <property type="protein sequence ID" value="UVI29161.1"/>
    <property type="molecule type" value="Genomic_DNA"/>
</dbReference>
<reference evidence="2" key="1">
    <citation type="submission" date="2022-01" db="EMBL/GenBank/DDBJ databases">
        <title>Paenibacillus spongiae sp. nov., isolated from marine sponge.</title>
        <authorList>
            <person name="Li Z."/>
            <person name="Zhang M."/>
        </authorList>
    </citation>
    <scope>NUCLEOTIDE SEQUENCE</scope>
    <source>
        <strain evidence="2">PHS-Z3</strain>
    </source>
</reference>
<feature type="transmembrane region" description="Helical" evidence="1">
    <location>
        <begin position="130"/>
        <end position="162"/>
    </location>
</feature>
<evidence type="ECO:0000313" key="2">
    <source>
        <dbReference type="EMBL" id="UVI29161.1"/>
    </source>
</evidence>
<feature type="transmembrane region" description="Helical" evidence="1">
    <location>
        <begin position="98"/>
        <end position="118"/>
    </location>
</feature>